<name>A0A7W9IMR4_9ACTN</name>
<gene>
    <name evidence="2" type="ORF">F4562_006656</name>
</gene>
<organism evidence="2 3">
    <name type="scientific">Streptosporangium becharense</name>
    <dbReference type="NCBI Taxonomy" id="1816182"/>
    <lineage>
        <taxon>Bacteria</taxon>
        <taxon>Bacillati</taxon>
        <taxon>Actinomycetota</taxon>
        <taxon>Actinomycetes</taxon>
        <taxon>Streptosporangiales</taxon>
        <taxon>Streptosporangiaceae</taxon>
        <taxon>Streptosporangium</taxon>
    </lineage>
</organism>
<dbReference type="Pfam" id="PF13577">
    <property type="entry name" value="SnoaL_4"/>
    <property type="match status" value="1"/>
</dbReference>
<dbReference type="Proteomes" id="UP000540685">
    <property type="component" value="Unassembled WGS sequence"/>
</dbReference>
<accession>A0A7W9IMR4</accession>
<feature type="domain" description="SnoaL-like" evidence="1">
    <location>
        <begin position="12"/>
        <end position="129"/>
    </location>
</feature>
<dbReference type="InterPro" id="IPR032710">
    <property type="entry name" value="NTF2-like_dom_sf"/>
</dbReference>
<dbReference type="Gene3D" id="3.10.450.50">
    <property type="match status" value="1"/>
</dbReference>
<sequence>MSPRETPQTIGIVNTLHAFARLADEGTLHDLAALLADDVQWTMAGTHWRGREQTVIGLGRMRELGHAGPDSGNRHVITNLEVHTTGDRATAFSYFLLVSSTSPAAILAVGSYHDELSRVQDGRWILTRREVTT</sequence>
<dbReference type="SUPFAM" id="SSF54427">
    <property type="entry name" value="NTF2-like"/>
    <property type="match status" value="1"/>
</dbReference>
<reference evidence="2 3" key="1">
    <citation type="submission" date="2020-08" db="EMBL/GenBank/DDBJ databases">
        <title>Sequencing the genomes of 1000 actinobacteria strains.</title>
        <authorList>
            <person name="Klenk H.-P."/>
        </authorList>
    </citation>
    <scope>NUCLEOTIDE SEQUENCE [LARGE SCALE GENOMIC DNA]</scope>
    <source>
        <strain evidence="2 3">DSM 46887</strain>
    </source>
</reference>
<evidence type="ECO:0000313" key="3">
    <source>
        <dbReference type="Proteomes" id="UP000540685"/>
    </source>
</evidence>
<dbReference type="EMBL" id="JACHMP010000001">
    <property type="protein sequence ID" value="MBB5823594.1"/>
    <property type="molecule type" value="Genomic_DNA"/>
</dbReference>
<evidence type="ECO:0000259" key="1">
    <source>
        <dbReference type="Pfam" id="PF13577"/>
    </source>
</evidence>
<dbReference type="GO" id="GO:0051213">
    <property type="term" value="F:dioxygenase activity"/>
    <property type="evidence" value="ECO:0007669"/>
    <property type="project" value="UniProtKB-KW"/>
</dbReference>
<keyword evidence="2" id="KW-0223">Dioxygenase</keyword>
<proteinExistence type="predicted"/>
<dbReference type="RefSeq" id="WP_221207734.1">
    <property type="nucleotide sequence ID" value="NZ_JACHMP010000001.1"/>
</dbReference>
<dbReference type="InterPro" id="IPR037401">
    <property type="entry name" value="SnoaL-like"/>
</dbReference>
<protein>
    <submittedName>
        <fullName evidence="2">3-phenylpropionate/cinnamic acid dioxygenase small subunit</fullName>
    </submittedName>
</protein>
<comment type="caution">
    <text evidence="2">The sequence shown here is derived from an EMBL/GenBank/DDBJ whole genome shotgun (WGS) entry which is preliminary data.</text>
</comment>
<keyword evidence="2" id="KW-0560">Oxidoreductase</keyword>
<keyword evidence="3" id="KW-1185">Reference proteome</keyword>
<dbReference type="AlphaFoldDB" id="A0A7W9IMR4"/>
<evidence type="ECO:0000313" key="2">
    <source>
        <dbReference type="EMBL" id="MBB5823594.1"/>
    </source>
</evidence>